<proteinExistence type="predicted"/>
<reference evidence="1 2" key="1">
    <citation type="submission" date="2020-08" db="EMBL/GenBank/DDBJ databases">
        <title>Sequencing the genomes of 1000 actinobacteria strains.</title>
        <authorList>
            <person name="Klenk H.-P."/>
        </authorList>
    </citation>
    <scope>NUCLEOTIDE SEQUENCE [LARGE SCALE GENOMIC DNA]</scope>
    <source>
        <strain evidence="1 2">DSM 45486</strain>
    </source>
</reference>
<organism evidence="1 2">
    <name type="scientific">Saccharothrix ecbatanensis</name>
    <dbReference type="NCBI Taxonomy" id="1105145"/>
    <lineage>
        <taxon>Bacteria</taxon>
        <taxon>Bacillati</taxon>
        <taxon>Actinomycetota</taxon>
        <taxon>Actinomycetes</taxon>
        <taxon>Pseudonocardiales</taxon>
        <taxon>Pseudonocardiaceae</taxon>
        <taxon>Saccharothrix</taxon>
    </lineage>
</organism>
<comment type="caution">
    <text evidence="1">The sequence shown here is derived from an EMBL/GenBank/DDBJ whole genome shotgun (WGS) entry which is preliminary data.</text>
</comment>
<dbReference type="Proteomes" id="UP000552097">
    <property type="component" value="Unassembled WGS sequence"/>
</dbReference>
<accession>A0A7W9HFR9</accession>
<name>A0A7W9HFR9_9PSEU</name>
<dbReference type="AlphaFoldDB" id="A0A7W9HFR9"/>
<gene>
    <name evidence="1" type="ORF">F4560_000911</name>
</gene>
<sequence>MLDKQKQQLVENGRFGSPGTYEVLRSDAVTSFRTSWGVWVR</sequence>
<protein>
    <submittedName>
        <fullName evidence="1">Uncharacterized protein</fullName>
    </submittedName>
</protein>
<dbReference type="EMBL" id="JACHMO010000001">
    <property type="protein sequence ID" value="MBB5801143.1"/>
    <property type="molecule type" value="Genomic_DNA"/>
</dbReference>
<keyword evidence="2" id="KW-1185">Reference proteome</keyword>
<evidence type="ECO:0000313" key="2">
    <source>
        <dbReference type="Proteomes" id="UP000552097"/>
    </source>
</evidence>
<evidence type="ECO:0000313" key="1">
    <source>
        <dbReference type="EMBL" id="MBB5801143.1"/>
    </source>
</evidence>